<name>A0ABN1DT76_SACER</name>
<accession>A0ABN1DT76</accession>
<evidence type="ECO:0000313" key="2">
    <source>
        <dbReference type="EMBL" id="GAA0551626.1"/>
    </source>
</evidence>
<evidence type="ECO:0000256" key="1">
    <source>
        <dbReference type="SAM" id="MobiDB-lite"/>
    </source>
</evidence>
<protein>
    <submittedName>
        <fullName evidence="2">Uncharacterized protein</fullName>
    </submittedName>
</protein>
<dbReference type="EMBL" id="BAAAGS010000054">
    <property type="protein sequence ID" value="GAA0551626.1"/>
    <property type="molecule type" value="Genomic_DNA"/>
</dbReference>
<evidence type="ECO:0000313" key="3">
    <source>
        <dbReference type="Proteomes" id="UP001500729"/>
    </source>
</evidence>
<comment type="caution">
    <text evidence="2">The sequence shown here is derived from an EMBL/GenBank/DDBJ whole genome shotgun (WGS) entry which is preliminary data.</text>
</comment>
<proteinExistence type="predicted"/>
<keyword evidence="3" id="KW-1185">Reference proteome</keyword>
<organism evidence="2 3">
    <name type="scientific">Saccharopolyspora erythraea</name>
    <name type="common">Streptomyces erythraeus</name>
    <dbReference type="NCBI Taxonomy" id="1836"/>
    <lineage>
        <taxon>Bacteria</taxon>
        <taxon>Bacillati</taxon>
        <taxon>Actinomycetota</taxon>
        <taxon>Actinomycetes</taxon>
        <taxon>Pseudonocardiales</taxon>
        <taxon>Pseudonocardiaceae</taxon>
        <taxon>Saccharopolyspora</taxon>
    </lineage>
</organism>
<feature type="region of interest" description="Disordered" evidence="1">
    <location>
        <begin position="1"/>
        <end position="103"/>
    </location>
</feature>
<dbReference type="Proteomes" id="UP001500729">
    <property type="component" value="Unassembled WGS sequence"/>
</dbReference>
<sequence>MEVDGMRTATRQTAGCLENPLIPETCRGPGGGERPRNSVPNATRKARVSPPKTHAPPPSKRPASPAGCAEVSRAPTLKATRHAKAAASKARAPPPALKVSRQH</sequence>
<gene>
    <name evidence="2" type="ORF">GCM10009533_57460</name>
</gene>
<reference evidence="2 3" key="1">
    <citation type="journal article" date="2019" name="Int. J. Syst. Evol. Microbiol.">
        <title>The Global Catalogue of Microorganisms (GCM) 10K type strain sequencing project: providing services to taxonomists for standard genome sequencing and annotation.</title>
        <authorList>
            <consortium name="The Broad Institute Genomics Platform"/>
            <consortium name="The Broad Institute Genome Sequencing Center for Infectious Disease"/>
            <person name="Wu L."/>
            <person name="Ma J."/>
        </authorList>
    </citation>
    <scope>NUCLEOTIDE SEQUENCE [LARGE SCALE GENOMIC DNA]</scope>
    <source>
        <strain evidence="2 3">JCM 10303</strain>
    </source>
</reference>